<organism evidence="1 2">
    <name type="scientific">Protea cynaroides</name>
    <dbReference type="NCBI Taxonomy" id="273540"/>
    <lineage>
        <taxon>Eukaryota</taxon>
        <taxon>Viridiplantae</taxon>
        <taxon>Streptophyta</taxon>
        <taxon>Embryophyta</taxon>
        <taxon>Tracheophyta</taxon>
        <taxon>Spermatophyta</taxon>
        <taxon>Magnoliopsida</taxon>
        <taxon>Proteales</taxon>
        <taxon>Proteaceae</taxon>
        <taxon>Protea</taxon>
    </lineage>
</organism>
<keyword evidence="2" id="KW-1185">Reference proteome</keyword>
<evidence type="ECO:0000313" key="2">
    <source>
        <dbReference type="Proteomes" id="UP001141806"/>
    </source>
</evidence>
<dbReference type="OrthoDB" id="1744541at2759"/>
<dbReference type="AlphaFoldDB" id="A0A9Q0KKI9"/>
<gene>
    <name evidence="1" type="ORF">NE237_005462</name>
</gene>
<protein>
    <submittedName>
        <fullName evidence="1">Uncharacterized protein</fullName>
    </submittedName>
</protein>
<accession>A0A9Q0KKI9</accession>
<dbReference type="Proteomes" id="UP001141806">
    <property type="component" value="Unassembled WGS sequence"/>
</dbReference>
<proteinExistence type="predicted"/>
<evidence type="ECO:0000313" key="1">
    <source>
        <dbReference type="EMBL" id="KAJ4972363.1"/>
    </source>
</evidence>
<comment type="caution">
    <text evidence="1">The sequence shown here is derived from an EMBL/GenBank/DDBJ whole genome shotgun (WGS) entry which is preliminary data.</text>
</comment>
<dbReference type="EMBL" id="JAMYWD010000005">
    <property type="protein sequence ID" value="KAJ4972363.1"/>
    <property type="molecule type" value="Genomic_DNA"/>
</dbReference>
<name>A0A9Q0KKI9_9MAGN</name>
<reference evidence="1" key="1">
    <citation type="journal article" date="2023" name="Plant J.">
        <title>The genome of the king protea, Protea cynaroides.</title>
        <authorList>
            <person name="Chang J."/>
            <person name="Duong T.A."/>
            <person name="Schoeman C."/>
            <person name="Ma X."/>
            <person name="Roodt D."/>
            <person name="Barker N."/>
            <person name="Li Z."/>
            <person name="Van de Peer Y."/>
            <person name="Mizrachi E."/>
        </authorList>
    </citation>
    <scope>NUCLEOTIDE SEQUENCE</scope>
    <source>
        <tissue evidence="1">Young leaves</tissue>
    </source>
</reference>
<sequence length="120" mass="13298">MLKTGDDILLDDQREIKEHIVAFYEGLHTSKGSSPASALLGCIPKLVGIEQSLLLDAKPYSDEVKKAIFDLNPESAPGPYGYPGKFFQCYWEIVGRDFTNDVQSFFDTGYFDAGSGLRKP</sequence>